<keyword evidence="1" id="KW-0233">DNA recombination</keyword>
<dbReference type="GO" id="GO:0006310">
    <property type="term" value="P:DNA recombination"/>
    <property type="evidence" value="ECO:0007669"/>
    <property type="project" value="UniProtKB-KW"/>
</dbReference>
<accession>A0A0J1ILG3</accession>
<dbReference type="Proteomes" id="UP000036045">
    <property type="component" value="Unassembled WGS sequence"/>
</dbReference>
<dbReference type="GO" id="GO:0015074">
    <property type="term" value="P:DNA integration"/>
    <property type="evidence" value="ECO:0007669"/>
    <property type="project" value="InterPro"/>
</dbReference>
<evidence type="ECO:0000313" key="3">
    <source>
        <dbReference type="Proteomes" id="UP000036045"/>
    </source>
</evidence>
<dbReference type="RefSeq" id="WP_047941698.1">
    <property type="nucleotide sequence ID" value="NZ_JARTLH010000011.1"/>
</dbReference>
<dbReference type="SUPFAM" id="SSF56349">
    <property type="entry name" value="DNA breaking-rejoining enzymes"/>
    <property type="match status" value="1"/>
</dbReference>
<dbReference type="InterPro" id="IPR011010">
    <property type="entry name" value="DNA_brk_join_enz"/>
</dbReference>
<dbReference type="OrthoDB" id="9803188at2"/>
<dbReference type="PATRIC" id="fig|1397.4.peg.5111"/>
<dbReference type="Gene3D" id="1.10.443.10">
    <property type="entry name" value="Intergrase catalytic core"/>
    <property type="match status" value="1"/>
</dbReference>
<proteinExistence type="predicted"/>
<organism evidence="2 3">
    <name type="scientific">Niallia circulans</name>
    <name type="common">Bacillus circulans</name>
    <dbReference type="NCBI Taxonomy" id="1397"/>
    <lineage>
        <taxon>Bacteria</taxon>
        <taxon>Bacillati</taxon>
        <taxon>Bacillota</taxon>
        <taxon>Bacilli</taxon>
        <taxon>Bacillales</taxon>
        <taxon>Bacillaceae</taxon>
        <taxon>Niallia</taxon>
    </lineage>
</organism>
<protein>
    <submittedName>
        <fullName evidence="2">Uncharacterized protein</fullName>
    </submittedName>
</protein>
<name>A0A0J1ILG3_NIACI</name>
<reference evidence="2 3" key="1">
    <citation type="submission" date="2015-05" db="EMBL/GenBank/DDBJ databases">
        <title>Whole genome sequence and identification of bacterial endophytes from Costus igneus.</title>
        <authorList>
            <person name="Lee Y.P."/>
            <person name="Gan H.M."/>
            <person name="Eng W."/>
            <person name="Wheatley M.S."/>
            <person name="Caraballo A."/>
            <person name="Polter S."/>
            <person name="Savka M.A."/>
            <person name="Hudson A.O."/>
        </authorList>
    </citation>
    <scope>NUCLEOTIDE SEQUENCE [LARGE SCALE GENOMIC DNA]</scope>
    <source>
        <strain evidence="2 3">RIT379</strain>
    </source>
</reference>
<gene>
    <name evidence="2" type="ORF">ABW02_09250</name>
</gene>
<dbReference type="InterPro" id="IPR013762">
    <property type="entry name" value="Integrase-like_cat_sf"/>
</dbReference>
<evidence type="ECO:0000313" key="2">
    <source>
        <dbReference type="EMBL" id="KLV26723.1"/>
    </source>
</evidence>
<dbReference type="EMBL" id="LDPH01000007">
    <property type="protein sequence ID" value="KLV26723.1"/>
    <property type="molecule type" value="Genomic_DNA"/>
</dbReference>
<evidence type="ECO:0000256" key="1">
    <source>
        <dbReference type="ARBA" id="ARBA00023172"/>
    </source>
</evidence>
<comment type="caution">
    <text evidence="2">The sequence shown here is derived from an EMBL/GenBank/DDBJ whole genome shotgun (WGS) entry which is preliminary data.</text>
</comment>
<dbReference type="GO" id="GO:0003677">
    <property type="term" value="F:DNA binding"/>
    <property type="evidence" value="ECO:0007669"/>
    <property type="project" value="InterPro"/>
</dbReference>
<dbReference type="AlphaFoldDB" id="A0A0J1ILG3"/>
<keyword evidence="3" id="KW-1185">Reference proteome</keyword>
<sequence>MAFRKSYEDHNLIFSTQTGKPIFPRALTAEFNKAIKTANVQKIHFHDLKHMCLEAGMPLKEV</sequence>